<evidence type="ECO:0000313" key="1">
    <source>
        <dbReference type="EMBL" id="MFC4498498.1"/>
    </source>
</evidence>
<dbReference type="Proteomes" id="UP001595839">
    <property type="component" value="Unassembled WGS sequence"/>
</dbReference>
<evidence type="ECO:0000313" key="2">
    <source>
        <dbReference type="Proteomes" id="UP001595839"/>
    </source>
</evidence>
<comment type="caution">
    <text evidence="1">The sequence shown here is derived from an EMBL/GenBank/DDBJ whole genome shotgun (WGS) entry which is preliminary data.</text>
</comment>
<dbReference type="EMBL" id="JBHSFK010000002">
    <property type="protein sequence ID" value="MFC4498498.1"/>
    <property type="molecule type" value="Genomic_DNA"/>
</dbReference>
<accession>A0ABV9AIZ7</accession>
<name>A0ABV9AIZ7_9ACTN</name>
<proteinExistence type="predicted"/>
<reference evidence="2" key="1">
    <citation type="journal article" date="2019" name="Int. J. Syst. Evol. Microbiol.">
        <title>The Global Catalogue of Microorganisms (GCM) 10K type strain sequencing project: providing services to taxonomists for standard genome sequencing and annotation.</title>
        <authorList>
            <consortium name="The Broad Institute Genomics Platform"/>
            <consortium name="The Broad Institute Genome Sequencing Center for Infectious Disease"/>
            <person name="Wu L."/>
            <person name="Ma J."/>
        </authorList>
    </citation>
    <scope>NUCLEOTIDE SEQUENCE [LARGE SCALE GENOMIC DNA]</scope>
    <source>
        <strain evidence="2">CGMCC 4.7177</strain>
    </source>
</reference>
<protein>
    <submittedName>
        <fullName evidence="1">Uncharacterized protein</fullName>
    </submittedName>
</protein>
<sequence>MHSELESGLTLYRERAYLLGGYVGMFGGVFSHTDLQAPEYPVLYIETPKGQTSWHIHPDDKDCFDGLKVPTVQEYPWDGHSTEEKYMRIQALNLLIPKMTYAKPEYGNP</sequence>
<gene>
    <name evidence="1" type="ORF">ACFPIH_02995</name>
</gene>
<organism evidence="1 2">
    <name type="scientific">Streptomyces vulcanius</name>
    <dbReference type="NCBI Taxonomy" id="1441876"/>
    <lineage>
        <taxon>Bacteria</taxon>
        <taxon>Bacillati</taxon>
        <taxon>Actinomycetota</taxon>
        <taxon>Actinomycetes</taxon>
        <taxon>Kitasatosporales</taxon>
        <taxon>Streptomycetaceae</taxon>
        <taxon>Streptomyces</taxon>
    </lineage>
</organism>
<keyword evidence="2" id="KW-1185">Reference proteome</keyword>
<dbReference type="RefSeq" id="WP_381167881.1">
    <property type="nucleotide sequence ID" value="NZ_JBHSFK010000002.1"/>
</dbReference>